<evidence type="ECO:0000256" key="9">
    <source>
        <dbReference type="PIRSR" id="PIRSR630616-3"/>
    </source>
</evidence>
<evidence type="ECO:0000256" key="3">
    <source>
        <dbReference type="ARBA" id="ARBA00022741"/>
    </source>
</evidence>
<feature type="binding site" evidence="8">
    <location>
        <position position="290"/>
    </location>
    <ligand>
        <name>ATP</name>
        <dbReference type="ChEBI" id="CHEBI:30616"/>
    </ligand>
</feature>
<dbReference type="Gene3D" id="1.10.510.10">
    <property type="entry name" value="Transferase(Phosphotransferase) domain 1"/>
    <property type="match status" value="1"/>
</dbReference>
<feature type="compositionally biased region" description="Low complexity" evidence="11">
    <location>
        <begin position="484"/>
        <end position="512"/>
    </location>
</feature>
<dbReference type="CDD" id="cd05117">
    <property type="entry name" value="STKc_CAMK"/>
    <property type="match status" value="1"/>
</dbReference>
<protein>
    <recommendedName>
        <fullName evidence="16">Non-specific serine/threonine protein kinase</fullName>
    </recommendedName>
</protein>
<dbReference type="SMART" id="SM00220">
    <property type="entry name" value="S_TKc"/>
    <property type="match status" value="1"/>
</dbReference>
<dbReference type="Gene3D" id="1.10.238.10">
    <property type="entry name" value="EF-hand"/>
    <property type="match status" value="1"/>
</dbReference>
<comment type="caution">
    <text evidence="14">The sequence shown here is derived from an EMBL/GenBank/DDBJ whole genome shotgun (WGS) entry which is preliminary data.</text>
</comment>
<organism evidence="14 15">
    <name type="scientific">Prymnesium parvum</name>
    <name type="common">Toxic golden alga</name>
    <dbReference type="NCBI Taxonomy" id="97485"/>
    <lineage>
        <taxon>Eukaryota</taxon>
        <taxon>Haptista</taxon>
        <taxon>Haptophyta</taxon>
        <taxon>Prymnesiophyceae</taxon>
        <taxon>Prymnesiales</taxon>
        <taxon>Prymnesiaceae</taxon>
        <taxon>Prymnesium</taxon>
    </lineage>
</organism>
<feature type="region of interest" description="Disordered" evidence="11">
    <location>
        <begin position="483"/>
        <end position="512"/>
    </location>
</feature>
<dbReference type="SUPFAM" id="SSF47473">
    <property type="entry name" value="EF-hand"/>
    <property type="match status" value="1"/>
</dbReference>
<dbReference type="CDD" id="cd00051">
    <property type="entry name" value="EFh"/>
    <property type="match status" value="1"/>
</dbReference>
<dbReference type="PROSITE" id="PS00108">
    <property type="entry name" value="PROTEIN_KINASE_ST"/>
    <property type="match status" value="1"/>
</dbReference>
<keyword evidence="15" id="KW-1185">Reference proteome</keyword>
<evidence type="ECO:0000256" key="8">
    <source>
        <dbReference type="PIRSR" id="PIRSR630616-2"/>
    </source>
</evidence>
<feature type="binding site" evidence="8 10">
    <location>
        <position position="175"/>
    </location>
    <ligand>
        <name>ATP</name>
        <dbReference type="ChEBI" id="CHEBI:30616"/>
    </ligand>
</feature>
<keyword evidence="5" id="KW-0106">Calcium</keyword>
<evidence type="ECO:0000256" key="10">
    <source>
        <dbReference type="PROSITE-ProRule" id="PRU10141"/>
    </source>
</evidence>
<evidence type="ECO:0000313" key="14">
    <source>
        <dbReference type="EMBL" id="KAL1522458.1"/>
    </source>
</evidence>
<dbReference type="InterPro" id="IPR008271">
    <property type="entry name" value="Ser/Thr_kinase_AS"/>
</dbReference>
<dbReference type="SMART" id="SM00054">
    <property type="entry name" value="EFh"/>
    <property type="match status" value="2"/>
</dbReference>
<dbReference type="Proteomes" id="UP001515480">
    <property type="component" value="Unassembled WGS sequence"/>
</dbReference>
<dbReference type="Pfam" id="PF00069">
    <property type="entry name" value="Pkinase"/>
    <property type="match status" value="1"/>
</dbReference>
<keyword evidence="1" id="KW-0723">Serine/threonine-protein kinase</keyword>
<dbReference type="SUPFAM" id="SSF56112">
    <property type="entry name" value="Protein kinase-like (PK-like)"/>
    <property type="match status" value="1"/>
</dbReference>
<keyword evidence="4" id="KW-0418">Kinase</keyword>
<dbReference type="GO" id="GO:0004674">
    <property type="term" value="F:protein serine/threonine kinase activity"/>
    <property type="evidence" value="ECO:0007669"/>
    <property type="project" value="UniProtKB-KW"/>
</dbReference>
<feature type="domain" description="Protein kinase" evidence="12">
    <location>
        <begin position="145"/>
        <end position="441"/>
    </location>
</feature>
<keyword evidence="3 8" id="KW-0547">Nucleotide-binding</keyword>
<dbReference type="Pfam" id="PF13499">
    <property type="entry name" value="EF-hand_7"/>
    <property type="match status" value="1"/>
</dbReference>
<feature type="cross-link" description="Glycyl lysine isopeptide (Lys-Gly) (interchain with G-Cter in SUMO2)" evidence="9">
    <location>
        <position position="268"/>
    </location>
</feature>
<accession>A0AB34JP50</accession>
<dbReference type="InterPro" id="IPR011992">
    <property type="entry name" value="EF-hand-dom_pair"/>
</dbReference>
<name>A0AB34JP50_PRYPA</name>
<sequence length="512" mass="56837">MNQLIACPASTCCQLTSLPPGAGLAGAGHSVMRARDTKKTSATPARAALMKKGQQTRKEEAAFVFHKFDADKSGDIDEEQLAKCFTELGFSNARAKNTDAELREWVRREHRRADLNGDGKVSIDEFVAYYNQYIVGHRRQFEDVYELGCLLGSGSFGSVMKAQRKDDPTMFVAVKQMTKEKGIKMDLLHNEIMIWEQLKHPNLVQLIDVFETDTELFLVTEIMRGGDLFQQLTKVEHFSEAEAVVLSRQIVSATAYLHEHGVVHCDLKPSNILLKAPLVKNETPIVKLADFGLSQLFVQATPLTEDDADGDSLEARPEGSGRKYHHKLTEVCGTPDYFSPELVELAQHDGELELSESQGYSSPLDCWAVGCIIYELLSGSPPYQAKEEQVLFYKITENNMDFPKETFGSVSPEAKELILQLTKTDPAERISCSAALEHPWLALEKSSPNPLPQQTVAQNRKMSTFRREERKSRDISALLAAHMPLEAPEAPKPAEALVEASEASESLPAAEA</sequence>
<evidence type="ECO:0000256" key="11">
    <source>
        <dbReference type="SAM" id="MobiDB-lite"/>
    </source>
</evidence>
<keyword evidence="6 8" id="KW-0067">ATP-binding</keyword>
<evidence type="ECO:0000256" key="1">
    <source>
        <dbReference type="ARBA" id="ARBA00022527"/>
    </source>
</evidence>
<evidence type="ECO:0000256" key="7">
    <source>
        <dbReference type="PIRSR" id="PIRSR630616-1"/>
    </source>
</evidence>
<dbReference type="PROSITE" id="PS00018">
    <property type="entry name" value="EF_HAND_1"/>
    <property type="match status" value="1"/>
</dbReference>
<dbReference type="AlphaFoldDB" id="A0AB34JP50"/>
<evidence type="ECO:0000313" key="15">
    <source>
        <dbReference type="Proteomes" id="UP001515480"/>
    </source>
</evidence>
<dbReference type="PROSITE" id="PS00107">
    <property type="entry name" value="PROTEIN_KINASE_ATP"/>
    <property type="match status" value="1"/>
</dbReference>
<dbReference type="InterPro" id="IPR000719">
    <property type="entry name" value="Prot_kinase_dom"/>
</dbReference>
<evidence type="ECO:0000256" key="6">
    <source>
        <dbReference type="ARBA" id="ARBA00022840"/>
    </source>
</evidence>
<reference evidence="14 15" key="1">
    <citation type="journal article" date="2024" name="Science">
        <title>Giant polyketide synthase enzymes in the biosynthesis of giant marine polyether toxins.</title>
        <authorList>
            <person name="Fallon T.R."/>
            <person name="Shende V.V."/>
            <person name="Wierzbicki I.H."/>
            <person name="Pendleton A.L."/>
            <person name="Watervoot N.F."/>
            <person name="Auber R.P."/>
            <person name="Gonzalez D.J."/>
            <person name="Wisecaver J.H."/>
            <person name="Moore B.S."/>
        </authorList>
    </citation>
    <scope>NUCLEOTIDE SEQUENCE [LARGE SCALE GENOMIC DNA]</scope>
    <source>
        <strain evidence="14 15">12B1</strain>
    </source>
</reference>
<dbReference type="InterPro" id="IPR002048">
    <property type="entry name" value="EF_hand_dom"/>
</dbReference>
<evidence type="ECO:0000256" key="4">
    <source>
        <dbReference type="ARBA" id="ARBA00022777"/>
    </source>
</evidence>
<dbReference type="PROSITE" id="PS50011">
    <property type="entry name" value="PROTEIN_KINASE_DOM"/>
    <property type="match status" value="1"/>
</dbReference>
<dbReference type="GO" id="GO:0005524">
    <property type="term" value="F:ATP binding"/>
    <property type="evidence" value="ECO:0007669"/>
    <property type="project" value="UniProtKB-UniRule"/>
</dbReference>
<dbReference type="InterPro" id="IPR030616">
    <property type="entry name" value="Aur-like"/>
</dbReference>
<feature type="domain" description="EF-hand" evidence="13">
    <location>
        <begin position="101"/>
        <end position="136"/>
    </location>
</feature>
<dbReference type="PROSITE" id="PS50222">
    <property type="entry name" value="EF_HAND_2"/>
    <property type="match status" value="2"/>
</dbReference>
<dbReference type="InterPro" id="IPR017441">
    <property type="entry name" value="Protein_kinase_ATP_BS"/>
</dbReference>
<proteinExistence type="predicted"/>
<feature type="active site" description="Proton acceptor" evidence="7">
    <location>
        <position position="266"/>
    </location>
</feature>
<dbReference type="PANTHER" id="PTHR24350">
    <property type="entry name" value="SERINE/THREONINE-PROTEIN KINASE IAL-RELATED"/>
    <property type="match status" value="1"/>
</dbReference>
<evidence type="ECO:0000259" key="12">
    <source>
        <dbReference type="PROSITE" id="PS50011"/>
    </source>
</evidence>
<evidence type="ECO:0000256" key="2">
    <source>
        <dbReference type="ARBA" id="ARBA00022679"/>
    </source>
</evidence>
<feature type="domain" description="EF-hand" evidence="13">
    <location>
        <begin position="56"/>
        <end position="91"/>
    </location>
</feature>
<dbReference type="GO" id="GO:0005509">
    <property type="term" value="F:calcium ion binding"/>
    <property type="evidence" value="ECO:0007669"/>
    <property type="project" value="InterPro"/>
</dbReference>
<dbReference type="InterPro" id="IPR011009">
    <property type="entry name" value="Kinase-like_dom_sf"/>
</dbReference>
<evidence type="ECO:0000259" key="13">
    <source>
        <dbReference type="PROSITE" id="PS50222"/>
    </source>
</evidence>
<evidence type="ECO:0000256" key="5">
    <source>
        <dbReference type="ARBA" id="ARBA00022837"/>
    </source>
</evidence>
<keyword evidence="2" id="KW-0808">Transferase</keyword>
<dbReference type="EMBL" id="JBGBPQ010000006">
    <property type="protein sequence ID" value="KAL1522458.1"/>
    <property type="molecule type" value="Genomic_DNA"/>
</dbReference>
<gene>
    <name evidence="14" type="ORF">AB1Y20_017446</name>
</gene>
<dbReference type="InterPro" id="IPR018247">
    <property type="entry name" value="EF_Hand_1_Ca_BS"/>
</dbReference>
<evidence type="ECO:0008006" key="16">
    <source>
        <dbReference type="Google" id="ProtNLM"/>
    </source>
</evidence>